<dbReference type="InterPro" id="IPR050490">
    <property type="entry name" value="Bact_solute-bd_prot1"/>
</dbReference>
<dbReference type="RefSeq" id="WP_344541983.1">
    <property type="nucleotide sequence ID" value="NZ_BAAATD010000004.1"/>
</dbReference>
<evidence type="ECO:0000313" key="2">
    <source>
        <dbReference type="EMBL" id="GAA2597860.1"/>
    </source>
</evidence>
<keyword evidence="3" id="KW-1185">Reference proteome</keyword>
<dbReference type="PROSITE" id="PS51257">
    <property type="entry name" value="PROKAR_LIPOPROTEIN"/>
    <property type="match status" value="1"/>
</dbReference>
<dbReference type="Proteomes" id="UP001501509">
    <property type="component" value="Unassembled WGS sequence"/>
</dbReference>
<proteinExistence type="predicted"/>
<accession>A0ABN3PQM4</accession>
<evidence type="ECO:0000313" key="3">
    <source>
        <dbReference type="Proteomes" id="UP001501509"/>
    </source>
</evidence>
<name>A0ABN3PQM4_9ACTN</name>
<dbReference type="InterPro" id="IPR006059">
    <property type="entry name" value="SBP"/>
</dbReference>
<dbReference type="Pfam" id="PF01547">
    <property type="entry name" value="SBP_bac_1"/>
    <property type="match status" value="1"/>
</dbReference>
<dbReference type="SUPFAM" id="SSF53850">
    <property type="entry name" value="Periplasmic binding protein-like II"/>
    <property type="match status" value="1"/>
</dbReference>
<protein>
    <submittedName>
        <fullName evidence="2">Extracellular solute-binding protein</fullName>
    </submittedName>
</protein>
<gene>
    <name evidence="2" type="ORF">GCM10010411_34240</name>
</gene>
<feature type="chain" id="PRO_5045983225" evidence="1">
    <location>
        <begin position="21"/>
        <end position="449"/>
    </location>
</feature>
<dbReference type="PANTHER" id="PTHR43649">
    <property type="entry name" value="ARABINOSE-BINDING PROTEIN-RELATED"/>
    <property type="match status" value="1"/>
</dbReference>
<reference evidence="2 3" key="1">
    <citation type="journal article" date="2019" name="Int. J. Syst. Evol. Microbiol.">
        <title>The Global Catalogue of Microorganisms (GCM) 10K type strain sequencing project: providing services to taxonomists for standard genome sequencing and annotation.</title>
        <authorList>
            <consortium name="The Broad Institute Genomics Platform"/>
            <consortium name="The Broad Institute Genome Sequencing Center for Infectious Disease"/>
            <person name="Wu L."/>
            <person name="Ma J."/>
        </authorList>
    </citation>
    <scope>NUCLEOTIDE SEQUENCE [LARGE SCALE GENOMIC DNA]</scope>
    <source>
        <strain evidence="2 3">JCM 6833</strain>
    </source>
</reference>
<comment type="caution">
    <text evidence="2">The sequence shown here is derived from an EMBL/GenBank/DDBJ whole genome shotgun (WGS) entry which is preliminary data.</text>
</comment>
<dbReference type="PANTHER" id="PTHR43649:SF16">
    <property type="entry name" value="SUGAR-BINDING LIPOPROTEIN"/>
    <property type="match status" value="1"/>
</dbReference>
<sequence>MRSRKFTIVLTGLTLAVVTAACGGGDDDSSEAAGGKVTITVGCMPAKSQPAQRREWNEDVAAFQKLHPDITVVGKDAFPCADPTTFTAKLAGGQLEDVFYTYFTDVQKVIKAGQAADISKYASSVKQFPDLMPSVKQLYSDGDKLYGLPRQNYAMGLIYNRALFKKAGLDPDAPPATWAQLREYAKKISGLGDGTVGYAELSAGNQGGWHFTTEIYGQGGAVVTPDGKKAAFNGPQGRAVLHNLQQMRWTDDSMGSKQLLQGSDVQRMMAAGKVGMYVSAPDEVTALVDQFQGEYADYGLAPLPEAKGTLLGGDGYMFNAKASPAKIKAGLLWLEYYVLTPGQGQFNYPRAAANKRAVGLPQPNFYVGQTAATDQALRAKSANVPVGNYKPYQSSVATIPGKLEPPNAQEIYATLDTVMSAVLTRRDANLDQLLADAEKKVNNILLRAG</sequence>
<dbReference type="EMBL" id="BAAATD010000004">
    <property type="protein sequence ID" value="GAA2597860.1"/>
    <property type="molecule type" value="Genomic_DNA"/>
</dbReference>
<organism evidence="2 3">
    <name type="scientific">Actinomadura fulvescens</name>
    <dbReference type="NCBI Taxonomy" id="46160"/>
    <lineage>
        <taxon>Bacteria</taxon>
        <taxon>Bacillati</taxon>
        <taxon>Actinomycetota</taxon>
        <taxon>Actinomycetes</taxon>
        <taxon>Streptosporangiales</taxon>
        <taxon>Thermomonosporaceae</taxon>
        <taxon>Actinomadura</taxon>
    </lineage>
</organism>
<evidence type="ECO:0000256" key="1">
    <source>
        <dbReference type="SAM" id="SignalP"/>
    </source>
</evidence>
<dbReference type="Gene3D" id="3.40.190.10">
    <property type="entry name" value="Periplasmic binding protein-like II"/>
    <property type="match status" value="1"/>
</dbReference>
<feature type="signal peptide" evidence="1">
    <location>
        <begin position="1"/>
        <end position="20"/>
    </location>
</feature>
<keyword evidence="1" id="KW-0732">Signal</keyword>